<dbReference type="SMART" id="SM00450">
    <property type="entry name" value="RHOD"/>
    <property type="match status" value="1"/>
</dbReference>
<dbReference type="InterPro" id="IPR001763">
    <property type="entry name" value="Rhodanese-like_dom"/>
</dbReference>
<dbReference type="SUPFAM" id="SSF54534">
    <property type="entry name" value="FKBP-like"/>
    <property type="match status" value="1"/>
</dbReference>
<dbReference type="PROSITE" id="PS50206">
    <property type="entry name" value="RHODANESE_3"/>
    <property type="match status" value="1"/>
</dbReference>
<dbReference type="InterPro" id="IPR052204">
    <property type="entry name" value="PpiC/parvulin_rotamase"/>
</dbReference>
<dbReference type="InterPro" id="IPR036873">
    <property type="entry name" value="Rhodanese-like_dom_sf"/>
</dbReference>
<organism evidence="5 6">
    <name type="scientific">Volvox africanus</name>
    <dbReference type="NCBI Taxonomy" id="51714"/>
    <lineage>
        <taxon>Eukaryota</taxon>
        <taxon>Viridiplantae</taxon>
        <taxon>Chlorophyta</taxon>
        <taxon>core chlorophytes</taxon>
        <taxon>Chlorophyceae</taxon>
        <taxon>CS clade</taxon>
        <taxon>Chlamydomonadales</taxon>
        <taxon>Volvocaceae</taxon>
        <taxon>Volvox</taxon>
    </lineage>
</organism>
<dbReference type="Gene3D" id="3.40.250.10">
    <property type="entry name" value="Rhodanese-like domain"/>
    <property type="match status" value="1"/>
</dbReference>
<dbReference type="InterPro" id="IPR046357">
    <property type="entry name" value="PPIase_dom_sf"/>
</dbReference>
<dbReference type="InterPro" id="IPR000297">
    <property type="entry name" value="PPIase_PpiC"/>
</dbReference>
<protein>
    <recommendedName>
        <fullName evidence="2">Peptidyl-prolyl cis-trans isomerase</fullName>
        <ecNumber evidence="2">5.2.1.8</ecNumber>
    </recommendedName>
</protein>
<reference evidence="5" key="1">
    <citation type="journal article" date="2021" name="Proc. Natl. Acad. Sci. U.S.A.">
        <title>Three genomes in the algal genus Volvox reveal the fate of a haploid sex-determining region after a transition to homothallism.</title>
        <authorList>
            <person name="Yamamoto K."/>
            <person name="Hamaji T."/>
            <person name="Kawai-Toyooka H."/>
            <person name="Matsuzaki R."/>
            <person name="Takahashi F."/>
            <person name="Nishimura Y."/>
            <person name="Kawachi M."/>
            <person name="Noguchi H."/>
            <person name="Minakuchi Y."/>
            <person name="Umen J.G."/>
            <person name="Toyoda A."/>
            <person name="Nozaki H."/>
        </authorList>
    </citation>
    <scope>NUCLEOTIDE SEQUENCE</scope>
    <source>
        <strain evidence="5">NIES-3780</strain>
    </source>
</reference>
<keyword evidence="6" id="KW-1185">Reference proteome</keyword>
<dbReference type="Gene3D" id="3.10.50.40">
    <property type="match status" value="1"/>
</dbReference>
<keyword evidence="1 2" id="KW-0413">Isomerase</keyword>
<dbReference type="PANTHER" id="PTHR43629:SF2">
    <property type="entry name" value="RHODANESE-LIKE_PPIC DOMAIN-CONTAINING PROTEIN 12, CHLOROPLASTIC"/>
    <property type="match status" value="1"/>
</dbReference>
<feature type="domain" description="Rhodanese" evidence="4">
    <location>
        <begin position="153"/>
        <end position="244"/>
    </location>
</feature>
<comment type="catalytic activity">
    <reaction evidence="2">
        <text>[protein]-peptidylproline (omega=180) = [protein]-peptidylproline (omega=0)</text>
        <dbReference type="Rhea" id="RHEA:16237"/>
        <dbReference type="Rhea" id="RHEA-COMP:10747"/>
        <dbReference type="Rhea" id="RHEA-COMP:10748"/>
        <dbReference type="ChEBI" id="CHEBI:83833"/>
        <dbReference type="ChEBI" id="CHEBI:83834"/>
        <dbReference type="EC" id="5.2.1.8"/>
    </reaction>
</comment>
<dbReference type="Proteomes" id="UP000747399">
    <property type="component" value="Unassembled WGS sequence"/>
</dbReference>
<gene>
    <name evidence="5" type="ORF">Vafri_10605</name>
</gene>
<comment type="caution">
    <text evidence="5">The sequence shown here is derived from an EMBL/GenBank/DDBJ whole genome shotgun (WGS) entry which is preliminary data.</text>
</comment>
<dbReference type="AlphaFoldDB" id="A0A8J4F3G4"/>
<feature type="domain" description="PpiC" evidence="3">
    <location>
        <begin position="38"/>
        <end position="129"/>
    </location>
</feature>
<dbReference type="PANTHER" id="PTHR43629">
    <property type="entry name" value="PEPTIDYL-PROLYL CIS-TRANS ISOMERASE"/>
    <property type="match status" value="1"/>
</dbReference>
<accession>A0A8J4F3G4</accession>
<dbReference type="GO" id="GO:0003755">
    <property type="term" value="F:peptidyl-prolyl cis-trans isomerase activity"/>
    <property type="evidence" value="ECO:0007669"/>
    <property type="project" value="UniProtKB-UniRule"/>
</dbReference>
<evidence type="ECO:0000256" key="1">
    <source>
        <dbReference type="PROSITE-ProRule" id="PRU00278"/>
    </source>
</evidence>
<dbReference type="EMBL" id="BNCO01000020">
    <property type="protein sequence ID" value="GIL54903.1"/>
    <property type="molecule type" value="Genomic_DNA"/>
</dbReference>
<dbReference type="Pfam" id="PF00581">
    <property type="entry name" value="Rhodanese"/>
    <property type="match status" value="1"/>
</dbReference>
<keyword evidence="1 2" id="KW-0697">Rotamase</keyword>
<evidence type="ECO:0000259" key="4">
    <source>
        <dbReference type="PROSITE" id="PS50206"/>
    </source>
</evidence>
<dbReference type="EC" id="5.2.1.8" evidence="2"/>
<dbReference type="PROSITE" id="PS50198">
    <property type="entry name" value="PPIC_PPIASE_2"/>
    <property type="match status" value="1"/>
</dbReference>
<dbReference type="Pfam" id="PF00639">
    <property type="entry name" value="Rotamase"/>
    <property type="match status" value="1"/>
</dbReference>
<evidence type="ECO:0000313" key="5">
    <source>
        <dbReference type="EMBL" id="GIL54903.1"/>
    </source>
</evidence>
<name>A0A8J4F3G4_9CHLO</name>
<dbReference type="SUPFAM" id="SSF52821">
    <property type="entry name" value="Rhodanese/Cell cycle control phosphatase"/>
    <property type="match status" value="1"/>
</dbReference>
<evidence type="ECO:0000256" key="2">
    <source>
        <dbReference type="RuleBase" id="RU363014"/>
    </source>
</evidence>
<sequence>MLTNTLCRPVTRIKISPFRPSWAPMVHRAVAARVQAGERVVKVAHILLNEGQTDLADEIEGKLIAGTASFDEMARQHSKCGSAKKGGELGWLSRGTFFPQFEAAAFAAPLGGLARAITGRGLHLIKVLGERYQSSVQQMPAEELAELLTNPAMREDVQLVDVREEWEWQTARIAGFQLLPLSNFSTWAPNVRSVLDPEKEVVVLCHHGVRSMQMAQFLVQEGFTNVKNVTGGIDSYSRVDPSVPFY</sequence>
<evidence type="ECO:0000313" key="6">
    <source>
        <dbReference type="Proteomes" id="UP000747399"/>
    </source>
</evidence>
<proteinExistence type="predicted"/>
<evidence type="ECO:0000259" key="3">
    <source>
        <dbReference type="PROSITE" id="PS50198"/>
    </source>
</evidence>